<dbReference type="EMBL" id="AAOH01000012">
    <property type="protein sequence ID" value="EAR26567.1"/>
    <property type="molecule type" value="Genomic_DNA"/>
</dbReference>
<evidence type="ECO:0000259" key="1">
    <source>
        <dbReference type="Pfam" id="PF13387"/>
    </source>
</evidence>
<feature type="domain" description="Lnb N-terminal periplasmic" evidence="1">
    <location>
        <begin position="117"/>
        <end position="281"/>
    </location>
</feature>
<organism evidence="4 5">
    <name type="scientific">Pseudoalteromonas tunicata D2</name>
    <dbReference type="NCBI Taxonomy" id="87626"/>
    <lineage>
        <taxon>Bacteria</taxon>
        <taxon>Pseudomonadati</taxon>
        <taxon>Pseudomonadota</taxon>
        <taxon>Gammaproteobacteria</taxon>
        <taxon>Alteromonadales</taxon>
        <taxon>Pseudoalteromonadaceae</taxon>
        <taxon>Pseudoalteromonas</taxon>
    </lineage>
</organism>
<sequence>MHFTNGSWFRSTLFIFVLFYSNFCVSFDADILSKVANTSTWNRLIHGWEGKAQITDSSFLLSSGQFSPSLELEKTLALIQSDLTAAYCRFPARVTFLASELKFTLPEELMAQCGELKRFIEFVPFQKLELVFSSEVTSSASSMMGHIFLKASGHNSGGSEVAHSLAYFTEIKTLNPLKLMYQSLISGMEGYFLVRPFYKDVIQYKENEQRNLWQFELDADPDAIKLLQLHLWELKEVDITYYFQSFNCATLTLEMLALLKPDVLLERSLFVSPVDVVKAALNKDLVKSTNIDTSDTWLFAALIDVMDVDAVKNIRKIAENPEHWQASLNAETSDLEVEFAQVLFRHTLDQQLEPLTAHQLEIKAWQESLSGSRFDFSRYKHPALTPQDSAIGLKYIGNDENGTINFSFLGSGHYLFGDNRQYLSESELIILKANVEYELNKQSWDLDELTLYSMKSYLAGNDISPVLSSELYLGYRTSYDDLLDSHAALEFSGAIGKSYRIHRDILSYSLLGAGLAADLSMLNSFYQVKTGLIANLVYDLKLIVEAEHNSGKLRHTSSQNTLSFGLNWYPSQDISISFFAQSLHGTQQQKSILSLELNHYF</sequence>
<proteinExistence type="predicted"/>
<evidence type="ECO:0000313" key="4">
    <source>
        <dbReference type="EMBL" id="EAR26567.1"/>
    </source>
</evidence>
<protein>
    <submittedName>
        <fullName evidence="4">Uncharacterized protein</fullName>
    </submittedName>
</protein>
<keyword evidence="5" id="KW-1185">Reference proteome</keyword>
<accession>A4CFC9</accession>
<dbReference type="eggNOG" id="ENOG502Z92U">
    <property type="taxonomic scope" value="Bacteria"/>
</dbReference>
<dbReference type="Pfam" id="PF25222">
    <property type="entry name" value="DUF7840"/>
    <property type="match status" value="1"/>
</dbReference>
<feature type="domain" description="DUF7840" evidence="2">
    <location>
        <begin position="391"/>
        <end position="600"/>
    </location>
</feature>
<dbReference type="STRING" id="87626.PTD2_09479"/>
<evidence type="ECO:0000259" key="3">
    <source>
        <dbReference type="Pfam" id="PF25225"/>
    </source>
</evidence>
<dbReference type="Pfam" id="PF13387">
    <property type="entry name" value="Lnb_N"/>
    <property type="match status" value="1"/>
</dbReference>
<dbReference type="Pfam" id="PF25225">
    <property type="entry name" value="DUF7843"/>
    <property type="match status" value="1"/>
</dbReference>
<comment type="caution">
    <text evidence="4">The sequence shown here is derived from an EMBL/GenBank/DDBJ whole genome shotgun (WGS) entry which is preliminary data.</text>
</comment>
<gene>
    <name evidence="4" type="ORF">PTD2_09479</name>
</gene>
<dbReference type="InterPro" id="IPR057162">
    <property type="entry name" value="DUF7840"/>
</dbReference>
<dbReference type="RefSeq" id="WP_009839270.1">
    <property type="nucleotide sequence ID" value="NZ_AAOH01000012.1"/>
</dbReference>
<evidence type="ECO:0000259" key="2">
    <source>
        <dbReference type="Pfam" id="PF25222"/>
    </source>
</evidence>
<dbReference type="OrthoDB" id="9759948at2"/>
<dbReference type="InterPro" id="IPR025178">
    <property type="entry name" value="Lnb_N"/>
</dbReference>
<feature type="domain" description="DUF7843" evidence="3">
    <location>
        <begin position="34"/>
        <end position="99"/>
    </location>
</feature>
<dbReference type="Proteomes" id="UP000006201">
    <property type="component" value="Unassembled WGS sequence"/>
</dbReference>
<reference evidence="4 5" key="1">
    <citation type="submission" date="2006-02" db="EMBL/GenBank/DDBJ databases">
        <authorList>
            <person name="Moran M.A."/>
            <person name="Kjelleberg S."/>
            <person name="Egan S."/>
            <person name="Saunders N."/>
            <person name="Thomas T."/>
            <person name="Ferriera S."/>
            <person name="Johnson J."/>
            <person name="Kravitz S."/>
            <person name="Halpern A."/>
            <person name="Remington K."/>
            <person name="Beeson K."/>
            <person name="Tran B."/>
            <person name="Rogers Y.-H."/>
            <person name="Friedman R."/>
            <person name="Venter J.C."/>
        </authorList>
    </citation>
    <scope>NUCLEOTIDE SEQUENCE [LARGE SCALE GENOMIC DNA]</scope>
    <source>
        <strain evidence="4 5">D2</strain>
    </source>
</reference>
<dbReference type="InterPro" id="IPR057165">
    <property type="entry name" value="DUF7843"/>
</dbReference>
<name>A4CFC9_9GAMM</name>
<dbReference type="HOGENOM" id="CLU_025316_1_0_6"/>
<dbReference type="AlphaFoldDB" id="A4CFC9"/>
<evidence type="ECO:0000313" key="5">
    <source>
        <dbReference type="Proteomes" id="UP000006201"/>
    </source>
</evidence>